<gene>
    <name evidence="2" type="ORF">BE15_38005</name>
</gene>
<dbReference type="EMBL" id="JEMA01000651">
    <property type="protein sequence ID" value="KYF67445.1"/>
    <property type="molecule type" value="Genomic_DNA"/>
</dbReference>
<feature type="compositionally biased region" description="Basic and acidic residues" evidence="1">
    <location>
        <begin position="85"/>
        <end position="94"/>
    </location>
</feature>
<name>A0A150QHH7_SORCE</name>
<accession>A0A150QHH7</accession>
<evidence type="ECO:0000256" key="1">
    <source>
        <dbReference type="SAM" id="MobiDB-lite"/>
    </source>
</evidence>
<reference evidence="2 3" key="1">
    <citation type="submission" date="2014-02" db="EMBL/GenBank/DDBJ databases">
        <title>The small core and large imbalanced accessory genome model reveals a collaborative survival strategy of Sorangium cellulosum strains in nature.</title>
        <authorList>
            <person name="Han K."/>
            <person name="Peng R."/>
            <person name="Blom J."/>
            <person name="Li Y.-Z."/>
        </authorList>
    </citation>
    <scope>NUCLEOTIDE SEQUENCE [LARGE SCALE GENOMIC DNA]</scope>
    <source>
        <strain evidence="2 3">So0008-312</strain>
    </source>
</reference>
<dbReference type="AlphaFoldDB" id="A0A150QHH7"/>
<organism evidence="2 3">
    <name type="scientific">Sorangium cellulosum</name>
    <name type="common">Polyangium cellulosum</name>
    <dbReference type="NCBI Taxonomy" id="56"/>
    <lineage>
        <taxon>Bacteria</taxon>
        <taxon>Pseudomonadati</taxon>
        <taxon>Myxococcota</taxon>
        <taxon>Polyangia</taxon>
        <taxon>Polyangiales</taxon>
        <taxon>Polyangiaceae</taxon>
        <taxon>Sorangium</taxon>
    </lineage>
</organism>
<evidence type="ECO:0000313" key="2">
    <source>
        <dbReference type="EMBL" id="KYF67445.1"/>
    </source>
</evidence>
<evidence type="ECO:0000313" key="3">
    <source>
        <dbReference type="Proteomes" id="UP000075260"/>
    </source>
</evidence>
<protein>
    <submittedName>
        <fullName evidence="2">Uncharacterized protein</fullName>
    </submittedName>
</protein>
<sequence length="94" mass="10378">MNFVDLAMPQRRQKSFHFQGDTAWAADERGGLLVLRGGLRGLVAAGVSRASVTCVHSALARRCGGARPRRSPGRLARRRGVVDGARWHEDQRTR</sequence>
<feature type="region of interest" description="Disordered" evidence="1">
    <location>
        <begin position="64"/>
        <end position="94"/>
    </location>
</feature>
<feature type="compositionally biased region" description="Basic residues" evidence="1">
    <location>
        <begin position="67"/>
        <end position="79"/>
    </location>
</feature>
<dbReference type="Proteomes" id="UP000075260">
    <property type="component" value="Unassembled WGS sequence"/>
</dbReference>
<comment type="caution">
    <text evidence="2">The sequence shown here is derived from an EMBL/GenBank/DDBJ whole genome shotgun (WGS) entry which is preliminary data.</text>
</comment>
<proteinExistence type="predicted"/>